<evidence type="ECO:0000313" key="15">
    <source>
        <dbReference type="EMBL" id="MBS3058378.1"/>
    </source>
</evidence>
<keyword evidence="8" id="KW-0411">Iron-sulfur</keyword>
<dbReference type="SUPFAM" id="SSF54862">
    <property type="entry name" value="4Fe-4S ferredoxins"/>
    <property type="match status" value="1"/>
</dbReference>
<dbReference type="Gene3D" id="3.30.70.20">
    <property type="match status" value="2"/>
</dbReference>
<dbReference type="Proteomes" id="UP000527315">
    <property type="component" value="Unassembled WGS sequence"/>
</dbReference>
<evidence type="ECO:0000256" key="10">
    <source>
        <dbReference type="ARBA" id="ARBA00044816"/>
    </source>
</evidence>
<evidence type="ECO:0000256" key="3">
    <source>
        <dbReference type="ARBA" id="ARBA00022485"/>
    </source>
</evidence>
<dbReference type="InterPro" id="IPR011898">
    <property type="entry name" value="PorD_KorD"/>
</dbReference>
<evidence type="ECO:0000256" key="1">
    <source>
        <dbReference type="ARBA" id="ARBA00001966"/>
    </source>
</evidence>
<reference evidence="13 16" key="1">
    <citation type="journal article" date="2020" name="bioRxiv">
        <title>A rank-normalized archaeal taxonomy based on genome phylogeny resolves widespread incomplete and uneven classifications.</title>
        <authorList>
            <person name="Rinke C."/>
            <person name="Chuvochina M."/>
            <person name="Mussig A.J."/>
            <person name="Chaumeil P.-A."/>
            <person name="Waite D.W."/>
            <person name="Whitman W.B."/>
            <person name="Parks D.H."/>
            <person name="Hugenholtz P."/>
        </authorList>
    </citation>
    <scope>NUCLEOTIDE SEQUENCE [LARGE SCALE GENOMIC DNA]</scope>
    <source>
        <strain evidence="13">UBA10191</strain>
    </source>
</reference>
<gene>
    <name evidence="13" type="ORF">HA222_05060</name>
    <name evidence="14" type="ORF">HA227_01195</name>
    <name evidence="15" type="ORF">J4478_03165</name>
</gene>
<dbReference type="GO" id="GO:0016625">
    <property type="term" value="F:oxidoreductase activity, acting on the aldehyde or oxo group of donors, iron-sulfur protein as acceptor"/>
    <property type="evidence" value="ECO:0007669"/>
    <property type="project" value="InterPro"/>
</dbReference>
<evidence type="ECO:0000313" key="16">
    <source>
        <dbReference type="Proteomes" id="UP000527315"/>
    </source>
</evidence>
<keyword evidence="2" id="KW-0813">Transport</keyword>
<keyword evidence="7" id="KW-0408">Iron</keyword>
<comment type="cofactor">
    <cofactor evidence="1">
        <name>[4Fe-4S] cluster</name>
        <dbReference type="ChEBI" id="CHEBI:49883"/>
    </cofactor>
</comment>
<dbReference type="Proteomes" id="UP000590964">
    <property type="component" value="Unassembled WGS sequence"/>
</dbReference>
<evidence type="ECO:0000256" key="11">
    <source>
        <dbReference type="ARBA" id="ARBA00044818"/>
    </source>
</evidence>
<reference evidence="15" key="2">
    <citation type="submission" date="2021-03" db="EMBL/GenBank/DDBJ databases">
        <authorList>
            <person name="Jaffe A."/>
        </authorList>
    </citation>
    <scope>NUCLEOTIDE SEQUENCE</scope>
    <source>
        <strain evidence="15">RIFCSPLOWO2_01_FULL_43_13</strain>
    </source>
</reference>
<keyword evidence="3" id="KW-0004">4Fe-4S</keyword>
<evidence type="ECO:0000256" key="4">
    <source>
        <dbReference type="ARBA" id="ARBA00022723"/>
    </source>
</evidence>
<dbReference type="InterPro" id="IPR053389">
    <property type="entry name" value="Pyruvate_synthase_PorD"/>
</dbReference>
<keyword evidence="5" id="KW-0677">Repeat</keyword>
<dbReference type="Pfam" id="PF14697">
    <property type="entry name" value="Fer4_21"/>
    <property type="match status" value="1"/>
</dbReference>
<evidence type="ECO:0000256" key="6">
    <source>
        <dbReference type="ARBA" id="ARBA00022982"/>
    </source>
</evidence>
<dbReference type="Proteomes" id="UP000680185">
    <property type="component" value="Unassembled WGS sequence"/>
</dbReference>
<dbReference type="EMBL" id="DUFW01000088">
    <property type="protein sequence ID" value="HIH21996.1"/>
    <property type="molecule type" value="Genomic_DNA"/>
</dbReference>
<evidence type="ECO:0000313" key="14">
    <source>
        <dbReference type="EMBL" id="HIH32845.1"/>
    </source>
</evidence>
<dbReference type="PANTHER" id="PTHR43724">
    <property type="entry name" value="PYRUVATE SYNTHASE SUBUNIT PORD"/>
    <property type="match status" value="1"/>
</dbReference>
<dbReference type="PROSITE" id="PS51379">
    <property type="entry name" value="4FE4S_FER_2"/>
    <property type="match status" value="2"/>
</dbReference>
<protein>
    <recommendedName>
        <fullName evidence="9">Pyruvate synthase subunit PorD</fullName>
    </recommendedName>
    <alternativeName>
        <fullName evidence="11">Pyruvate oxidoreductase delta chain</fullName>
    </alternativeName>
    <alternativeName>
        <fullName evidence="10">Pyruvic-ferredoxin oxidoreductase subunit delta</fullName>
    </alternativeName>
</protein>
<dbReference type="InterPro" id="IPR017896">
    <property type="entry name" value="4Fe4S_Fe-S-bd"/>
</dbReference>
<reference evidence="15" key="3">
    <citation type="submission" date="2021-05" db="EMBL/GenBank/DDBJ databases">
        <title>Protein family content uncovers lineage relationships and bacterial pathway maintenance mechanisms in DPANN archaea.</title>
        <authorList>
            <person name="Castelle C.J."/>
            <person name="Meheust R."/>
            <person name="Jaffe A.L."/>
            <person name="Seitz K."/>
            <person name="Gong X."/>
            <person name="Baker B.J."/>
            <person name="Banfield J.F."/>
        </authorList>
    </citation>
    <scope>NUCLEOTIDE SEQUENCE</scope>
    <source>
        <strain evidence="15">RIFCSPLOWO2_01_FULL_43_13</strain>
    </source>
</reference>
<dbReference type="AlphaFoldDB" id="A0A7J4KWL6"/>
<dbReference type="NCBIfam" id="TIGR02179">
    <property type="entry name" value="PorD_KorD"/>
    <property type="match status" value="1"/>
</dbReference>
<evidence type="ECO:0000256" key="8">
    <source>
        <dbReference type="ARBA" id="ARBA00023014"/>
    </source>
</evidence>
<comment type="caution">
    <text evidence="14">The sequence shown here is derived from an EMBL/GenBank/DDBJ whole genome shotgun (WGS) entry which is preliminary data.</text>
</comment>
<evidence type="ECO:0000313" key="13">
    <source>
        <dbReference type="EMBL" id="HIH21996.1"/>
    </source>
</evidence>
<keyword evidence="4" id="KW-0479">Metal-binding</keyword>
<evidence type="ECO:0000256" key="5">
    <source>
        <dbReference type="ARBA" id="ARBA00022737"/>
    </source>
</evidence>
<evidence type="ECO:0000259" key="12">
    <source>
        <dbReference type="PROSITE" id="PS51379"/>
    </source>
</evidence>
<sequence>MKKQNSEKIEMKQKEKLPLGAVISEAGSSVKNKTGGWRSLKPVIDYKKCTKCKVCWLYCPDNAIKVLKDGSVEIDYDYCKGCGICANECKIKAIAMELEEK</sequence>
<dbReference type="NCBIfam" id="NF040684">
    <property type="entry name" value="PorD_Arch"/>
    <property type="match status" value="1"/>
</dbReference>
<name>A0A7J4KWL6_9ARCH</name>
<dbReference type="GO" id="GO:0046872">
    <property type="term" value="F:metal ion binding"/>
    <property type="evidence" value="ECO:0007669"/>
    <property type="project" value="UniProtKB-KW"/>
</dbReference>
<accession>A0A7J4KWL6</accession>
<feature type="domain" description="4Fe-4S ferredoxin-type" evidence="12">
    <location>
        <begin position="70"/>
        <end position="99"/>
    </location>
</feature>
<dbReference type="GO" id="GO:0051539">
    <property type="term" value="F:4 iron, 4 sulfur cluster binding"/>
    <property type="evidence" value="ECO:0007669"/>
    <property type="project" value="UniProtKB-KW"/>
</dbReference>
<evidence type="ECO:0000256" key="9">
    <source>
        <dbReference type="ARBA" id="ARBA00044788"/>
    </source>
</evidence>
<dbReference type="EMBL" id="JAGVWB010000021">
    <property type="protein sequence ID" value="MBS3058378.1"/>
    <property type="molecule type" value="Genomic_DNA"/>
</dbReference>
<dbReference type="EMBL" id="DUFJ01000029">
    <property type="protein sequence ID" value="HIH32845.1"/>
    <property type="molecule type" value="Genomic_DNA"/>
</dbReference>
<dbReference type="PANTHER" id="PTHR43724:SF1">
    <property type="entry name" value="PYRUVATE SYNTHASE SUBUNIT PORD"/>
    <property type="match status" value="1"/>
</dbReference>
<keyword evidence="6" id="KW-0249">Electron transport</keyword>
<organism evidence="14 16">
    <name type="scientific">Candidatus Iainarchaeum sp</name>
    <dbReference type="NCBI Taxonomy" id="3101447"/>
    <lineage>
        <taxon>Archaea</taxon>
        <taxon>Candidatus Iainarchaeota</taxon>
        <taxon>Candidatus Iainarchaeia</taxon>
        <taxon>Candidatus Iainarchaeales</taxon>
        <taxon>Candidatus Iainarchaeaceae</taxon>
        <taxon>Candidatus Iainarchaeum</taxon>
    </lineage>
</organism>
<evidence type="ECO:0000256" key="2">
    <source>
        <dbReference type="ARBA" id="ARBA00022448"/>
    </source>
</evidence>
<feature type="domain" description="4Fe-4S ferredoxin-type" evidence="12">
    <location>
        <begin position="40"/>
        <end position="69"/>
    </location>
</feature>
<evidence type="ECO:0000256" key="7">
    <source>
        <dbReference type="ARBA" id="ARBA00023004"/>
    </source>
</evidence>
<proteinExistence type="predicted"/>